<name>A0A495SBE7_9FLAO</name>
<protein>
    <recommendedName>
        <fullName evidence="4">Pyruvate decarboxylase</fullName>
    </recommendedName>
</protein>
<keyword evidence="1" id="KW-1133">Transmembrane helix</keyword>
<dbReference type="Proteomes" id="UP000272428">
    <property type="component" value="Unassembled WGS sequence"/>
</dbReference>
<evidence type="ECO:0000313" key="3">
    <source>
        <dbReference type="Proteomes" id="UP000272428"/>
    </source>
</evidence>
<dbReference type="AlphaFoldDB" id="A0A495SBE7"/>
<organism evidence="2 3">
    <name type="scientific">Chryseobacterium defluvii</name>
    <dbReference type="NCBI Taxonomy" id="160396"/>
    <lineage>
        <taxon>Bacteria</taxon>
        <taxon>Pseudomonadati</taxon>
        <taxon>Bacteroidota</taxon>
        <taxon>Flavobacteriia</taxon>
        <taxon>Flavobacteriales</taxon>
        <taxon>Weeksellaceae</taxon>
        <taxon>Chryseobacterium group</taxon>
        <taxon>Chryseobacterium</taxon>
    </lineage>
</organism>
<accession>A0A495SBE7</accession>
<evidence type="ECO:0000256" key="1">
    <source>
        <dbReference type="SAM" id="Phobius"/>
    </source>
</evidence>
<dbReference type="EMBL" id="RBXB01000002">
    <property type="protein sequence ID" value="RKS97562.1"/>
    <property type="molecule type" value="Genomic_DNA"/>
</dbReference>
<evidence type="ECO:0000313" key="2">
    <source>
        <dbReference type="EMBL" id="RKS97562.1"/>
    </source>
</evidence>
<reference evidence="2 3" key="1">
    <citation type="submission" date="2018-10" db="EMBL/GenBank/DDBJ databases">
        <title>Genomic Encyclopedia of Archaeal and Bacterial Type Strains, Phase II (KMG-II): from individual species to whole genera.</title>
        <authorList>
            <person name="Goeker M."/>
        </authorList>
    </citation>
    <scope>NUCLEOTIDE SEQUENCE [LARGE SCALE GENOMIC DNA]</scope>
    <source>
        <strain evidence="2 3">DSM 14219</strain>
    </source>
</reference>
<proteinExistence type="predicted"/>
<keyword evidence="3" id="KW-1185">Reference proteome</keyword>
<evidence type="ECO:0008006" key="4">
    <source>
        <dbReference type="Google" id="ProtNLM"/>
    </source>
</evidence>
<feature type="transmembrane region" description="Helical" evidence="1">
    <location>
        <begin position="20"/>
        <end position="39"/>
    </location>
</feature>
<gene>
    <name evidence="2" type="ORF">BCF58_1695</name>
</gene>
<keyword evidence="1" id="KW-0472">Membrane</keyword>
<keyword evidence="1" id="KW-0812">Transmembrane</keyword>
<comment type="caution">
    <text evidence="2">The sequence shown here is derived from an EMBL/GenBank/DDBJ whole genome shotgun (WGS) entry which is preliminary data.</text>
</comment>
<sequence>MYAIPLKGSNFANVLVMRKILIFTTFISFLFIGMATVKAQKNADDRIRKILYFNPEVEPDIEEIKEPTNNAFFSAVSDKVSSYKRNRMLRAEVQVPFDNVDKETIVDYCLNNDADFAIVPKVKYFKVGLGKYVFSNQVVVSMKLFDAEGNFITETDYDTYRKNMRLLGSTENSIKIGTNGALKGILKNFKKINPSSEMDL</sequence>